<gene>
    <name evidence="2" type="ORF">AQPE_4917</name>
</gene>
<organism evidence="2 3">
    <name type="scientific">Aquipluma nitroreducens</name>
    <dbReference type="NCBI Taxonomy" id="2010828"/>
    <lineage>
        <taxon>Bacteria</taxon>
        <taxon>Pseudomonadati</taxon>
        <taxon>Bacteroidota</taxon>
        <taxon>Bacteroidia</taxon>
        <taxon>Marinilabiliales</taxon>
        <taxon>Prolixibacteraceae</taxon>
        <taxon>Aquipluma</taxon>
    </lineage>
</organism>
<evidence type="ECO:0008006" key="4">
    <source>
        <dbReference type="Google" id="ProtNLM"/>
    </source>
</evidence>
<dbReference type="RefSeq" id="WP_318348829.1">
    <property type="nucleotide sequence ID" value="NZ_AP018694.1"/>
</dbReference>
<proteinExistence type="predicted"/>
<sequence>MKRTLGVLLSLIVLFSCTNQTKQKKDEKSTELTVLTVDELQAQGKDLVGKEVLVKGTVTHVCKEAGARCFIMGSTEDVSVRIEAGRIGSFTQEQMGSDILVRGTLQEVQLDESDLAEMEKSAAAGESANKDHALGHDGPALHSVDGGNHDSINQAKKLEDMNQKLAESKEAYVPVYYIDGLELVKAKVD</sequence>
<reference evidence="2" key="1">
    <citation type="journal article" date="2020" name="Int. J. Syst. Evol. Microbiol.">
        <title>Aquipluma nitroreducens gen. nov. sp. nov., a novel facultatively anaerobic bacterium isolated from a freshwater lake.</title>
        <authorList>
            <person name="Watanabe M."/>
            <person name="Kojima H."/>
            <person name="Fukui M."/>
        </authorList>
    </citation>
    <scope>NUCLEOTIDE SEQUENCE</scope>
    <source>
        <strain evidence="2">MeG22</strain>
    </source>
</reference>
<dbReference type="Proteomes" id="UP001193389">
    <property type="component" value="Chromosome"/>
</dbReference>
<dbReference type="EMBL" id="AP018694">
    <property type="protein sequence ID" value="BBE20723.1"/>
    <property type="molecule type" value="Genomic_DNA"/>
</dbReference>
<evidence type="ECO:0000256" key="1">
    <source>
        <dbReference type="SAM" id="MobiDB-lite"/>
    </source>
</evidence>
<evidence type="ECO:0000313" key="3">
    <source>
        <dbReference type="Proteomes" id="UP001193389"/>
    </source>
</evidence>
<feature type="region of interest" description="Disordered" evidence="1">
    <location>
        <begin position="116"/>
        <end position="152"/>
    </location>
</feature>
<dbReference type="KEGG" id="anf:AQPE_4917"/>
<evidence type="ECO:0000313" key="2">
    <source>
        <dbReference type="EMBL" id="BBE20723.1"/>
    </source>
</evidence>
<dbReference type="PROSITE" id="PS51257">
    <property type="entry name" value="PROKAR_LIPOPROTEIN"/>
    <property type="match status" value="1"/>
</dbReference>
<protein>
    <recommendedName>
        <fullName evidence="4">Lipoprotein</fullName>
    </recommendedName>
</protein>
<dbReference type="AlphaFoldDB" id="A0A5K7SGR9"/>
<accession>A0A5K7SGR9</accession>
<keyword evidence="3" id="KW-1185">Reference proteome</keyword>
<name>A0A5K7SGR9_9BACT</name>